<proteinExistence type="predicted"/>
<dbReference type="EMBL" id="CP071060">
    <property type="protein sequence ID" value="QSI76641.1"/>
    <property type="molecule type" value="Genomic_DNA"/>
</dbReference>
<evidence type="ECO:0000313" key="1">
    <source>
        <dbReference type="EMBL" id="QSI76641.1"/>
    </source>
</evidence>
<evidence type="ECO:0000313" key="2">
    <source>
        <dbReference type="Proteomes" id="UP000663570"/>
    </source>
</evidence>
<keyword evidence="2" id="KW-1185">Reference proteome</keyword>
<dbReference type="Proteomes" id="UP000663570">
    <property type="component" value="Chromosome"/>
</dbReference>
<dbReference type="RefSeq" id="WP_206254283.1">
    <property type="nucleotide sequence ID" value="NZ_CP071060.1"/>
</dbReference>
<gene>
    <name evidence="1" type="ORF">JY500_19620</name>
</gene>
<sequence length="149" mass="16630">MRDRKRITAVLDALRQAWERKPDLRLGQLLVIAAQPKEPCSELFYIEDHVLLQGIENYHSHLKASDGVEVVLGPEFDTALMERLRRWVHTEGGRMSEGSFGVGGSQELTRYDVILPTGDLVVTSETYVGLSIRGPEELVRAVCLAVQSA</sequence>
<accession>A0ABX7M4G8</accession>
<reference evidence="1 2" key="1">
    <citation type="submission" date="2021-02" db="EMBL/GenBank/DDBJ databases">
        <title>Niveibacterium changnyeongensis HC41.</title>
        <authorList>
            <person name="Kang M."/>
        </authorList>
    </citation>
    <scope>NUCLEOTIDE SEQUENCE [LARGE SCALE GENOMIC DNA]</scope>
    <source>
        <strain evidence="1 2">HC41</strain>
    </source>
</reference>
<protein>
    <submittedName>
        <fullName evidence="1">Uncharacterized protein</fullName>
    </submittedName>
</protein>
<name>A0ABX7M4G8_9RHOO</name>
<organism evidence="1 2">
    <name type="scientific">Niveibacterium microcysteis</name>
    <dbReference type="NCBI Taxonomy" id="2811415"/>
    <lineage>
        <taxon>Bacteria</taxon>
        <taxon>Pseudomonadati</taxon>
        <taxon>Pseudomonadota</taxon>
        <taxon>Betaproteobacteria</taxon>
        <taxon>Rhodocyclales</taxon>
        <taxon>Rhodocyclaceae</taxon>
        <taxon>Niveibacterium</taxon>
    </lineage>
</organism>